<dbReference type="KEGG" id="cpor:BED41_12970"/>
<dbReference type="PANTHER" id="PTHR30445:SF9">
    <property type="match status" value="1"/>
</dbReference>
<feature type="transmembrane region" description="Helical" evidence="8">
    <location>
        <begin position="413"/>
        <end position="433"/>
    </location>
</feature>
<dbReference type="RefSeq" id="WP_066747110.1">
    <property type="nucleotide sequence ID" value="NZ_CP016757.1"/>
</dbReference>
<dbReference type="NCBIfam" id="TIGR03802">
    <property type="entry name" value="Asp_Ala_antiprt"/>
    <property type="match status" value="1"/>
</dbReference>
<evidence type="ECO:0000256" key="2">
    <source>
        <dbReference type="ARBA" id="ARBA00009854"/>
    </source>
</evidence>
<evidence type="ECO:0000259" key="9">
    <source>
        <dbReference type="Pfam" id="PF06826"/>
    </source>
</evidence>
<dbReference type="GO" id="GO:0006813">
    <property type="term" value="P:potassium ion transport"/>
    <property type="evidence" value="ECO:0007669"/>
    <property type="project" value="InterPro"/>
</dbReference>
<reference evidence="10" key="1">
    <citation type="submission" date="2016-08" db="EMBL/GenBank/DDBJ databases">
        <title>Complete genome of Cloacibacillus porcorum.</title>
        <authorList>
            <person name="Looft T."/>
            <person name="Bayles D.O."/>
            <person name="Alt D.P."/>
        </authorList>
    </citation>
    <scope>NUCLEOTIDE SEQUENCE [LARGE SCALE GENOMIC DNA]</scope>
    <source>
        <strain evidence="10">CL-84</strain>
    </source>
</reference>
<dbReference type="STRING" id="1197717.BED41_12970"/>
<sequence length="565" mass="59827">MEIIYQLAAICRENPSIPFFFCIGAGYWLGSFKYKGVALGAVAATLIVAVIVGALMGVVISPNVKNIFFLLFIFTIGYSSGPAFFHSLRSSALPLLAFALLMAVLCLASAYVMAKLMGLNPGFGAGLLAGSATESLMIGVATDTIAKLGLGSALTARYVNDVPIAYAISYLFGTIGAIWITAYLGPILLGVKDIRAEARALESKLGETKMPPDTFIEYTDYLTRSYRVENPRYIGRSVGAAEAAEGGDKSFLITALRRQGEKISVTDETTLEKDDVVAVRSLRRILADTAAMPGPEVVDNELSSLVMERVSVVVTKREWFGKTVEELAVEPQMHGVIISKITRGVQEIPVYNSTVIHRGDVVTIGGVMKAVELAIPTIGYPERTSTATDMVTVALGIAAGTIVGALTLKVGRIPLSLTTGGGALLAGLLISWFRSTRPVFGNMPAATSWLFQSLGLCGFIAVVGLSCGPDFVSGLRQNGWGIMWGGIVVTVVPIVSCILAGRWFFKMNPVILLGACTGARLCTAALGALQEACGSPTPVLGYTVPYALNNIIFAVWGVVIVLLMA</sequence>
<dbReference type="InterPro" id="IPR050144">
    <property type="entry name" value="AAE_transporter"/>
</dbReference>
<dbReference type="NCBIfam" id="TIGR01625">
    <property type="entry name" value="YidE_YbjL_dupl"/>
    <property type="match status" value="1"/>
</dbReference>
<comment type="subcellular location">
    <subcellularLocation>
        <location evidence="1">Cell membrane</location>
        <topology evidence="1">Multi-pass membrane protein</topology>
    </subcellularLocation>
</comment>
<feature type="transmembrane region" description="Helical" evidence="8">
    <location>
        <begin position="92"/>
        <end position="114"/>
    </location>
</feature>
<evidence type="ECO:0000256" key="8">
    <source>
        <dbReference type="SAM" id="Phobius"/>
    </source>
</evidence>
<evidence type="ECO:0000256" key="7">
    <source>
        <dbReference type="ARBA" id="ARBA00023136"/>
    </source>
</evidence>
<dbReference type="GO" id="GO:0005886">
    <property type="term" value="C:plasma membrane"/>
    <property type="evidence" value="ECO:0007669"/>
    <property type="project" value="UniProtKB-SubCell"/>
</dbReference>
<keyword evidence="7 8" id="KW-0472">Membrane</keyword>
<feature type="transmembrane region" description="Helical" evidence="8">
    <location>
        <begin position="510"/>
        <end position="530"/>
    </location>
</feature>
<evidence type="ECO:0000256" key="6">
    <source>
        <dbReference type="ARBA" id="ARBA00022989"/>
    </source>
</evidence>
<keyword evidence="3" id="KW-0813">Transport</keyword>
<organism evidence="10 11">
    <name type="scientific">Cloacibacillus porcorum</name>
    <dbReference type="NCBI Taxonomy" id="1197717"/>
    <lineage>
        <taxon>Bacteria</taxon>
        <taxon>Thermotogati</taxon>
        <taxon>Synergistota</taxon>
        <taxon>Synergistia</taxon>
        <taxon>Synergistales</taxon>
        <taxon>Synergistaceae</taxon>
        <taxon>Cloacibacillus</taxon>
    </lineage>
</organism>
<dbReference type="GeneID" id="83058757"/>
<feature type="transmembrane region" description="Helical" evidence="8">
    <location>
        <begin position="37"/>
        <end position="61"/>
    </location>
</feature>
<proteinExistence type="inferred from homology"/>
<keyword evidence="11" id="KW-1185">Reference proteome</keyword>
<dbReference type="Proteomes" id="UP000093044">
    <property type="component" value="Chromosome"/>
</dbReference>
<dbReference type="SUPFAM" id="SSF116726">
    <property type="entry name" value="TrkA C-terminal domain-like"/>
    <property type="match status" value="1"/>
</dbReference>
<dbReference type="AlphaFoldDB" id="A0A1B2I7H2"/>
<comment type="similarity">
    <text evidence="2">Belongs to the AAE transporter (TC 2.A.81) family.</text>
</comment>
<dbReference type="InterPro" id="IPR006512">
    <property type="entry name" value="YidE_YbjL"/>
</dbReference>
<evidence type="ECO:0000256" key="3">
    <source>
        <dbReference type="ARBA" id="ARBA00022448"/>
    </source>
</evidence>
<protein>
    <submittedName>
        <fullName evidence="10">Aspartate-alanine antiporter</fullName>
    </submittedName>
</protein>
<evidence type="ECO:0000256" key="5">
    <source>
        <dbReference type="ARBA" id="ARBA00022692"/>
    </source>
</evidence>
<feature type="transmembrane region" description="Helical" evidence="8">
    <location>
        <begin position="483"/>
        <end position="505"/>
    </location>
</feature>
<gene>
    <name evidence="10" type="ORF">BED41_12970</name>
</gene>
<dbReference type="InterPro" id="IPR036721">
    <property type="entry name" value="RCK_C_sf"/>
</dbReference>
<dbReference type="EMBL" id="CP016757">
    <property type="protein sequence ID" value="ANZ45920.1"/>
    <property type="molecule type" value="Genomic_DNA"/>
</dbReference>
<dbReference type="PANTHER" id="PTHR30445">
    <property type="entry name" value="K(+)_H(+) ANTIPORTER SUBUNIT KHTT"/>
    <property type="match status" value="1"/>
</dbReference>
<keyword evidence="6 8" id="KW-1133">Transmembrane helix</keyword>
<keyword evidence="5 8" id="KW-0812">Transmembrane</keyword>
<evidence type="ECO:0000313" key="10">
    <source>
        <dbReference type="EMBL" id="ANZ45920.1"/>
    </source>
</evidence>
<feature type="transmembrane region" description="Helical" evidence="8">
    <location>
        <begin position="445"/>
        <end position="463"/>
    </location>
</feature>
<feature type="transmembrane region" description="Helical" evidence="8">
    <location>
        <begin position="390"/>
        <end position="407"/>
    </location>
</feature>
<evidence type="ECO:0000256" key="4">
    <source>
        <dbReference type="ARBA" id="ARBA00022475"/>
    </source>
</evidence>
<feature type="transmembrane region" description="Helical" evidence="8">
    <location>
        <begin position="67"/>
        <end position="85"/>
    </location>
</feature>
<feature type="transmembrane region" description="Helical" evidence="8">
    <location>
        <begin position="542"/>
        <end position="564"/>
    </location>
</feature>
<dbReference type="GO" id="GO:0022857">
    <property type="term" value="F:transmembrane transporter activity"/>
    <property type="evidence" value="ECO:0007669"/>
    <property type="project" value="InterPro"/>
</dbReference>
<feature type="domain" description="YidE/YbjL duplication" evidence="9">
    <location>
        <begin position="393"/>
        <end position="561"/>
    </location>
</feature>
<feature type="domain" description="YidE/YbjL duplication" evidence="9">
    <location>
        <begin position="19"/>
        <end position="183"/>
    </location>
</feature>
<dbReference type="InterPro" id="IPR022457">
    <property type="entry name" value="Asp_Ala_antiprt"/>
</dbReference>
<dbReference type="Pfam" id="PF06826">
    <property type="entry name" value="Asp-Al_Ex"/>
    <property type="match status" value="2"/>
</dbReference>
<evidence type="ECO:0000313" key="11">
    <source>
        <dbReference type="Proteomes" id="UP000093044"/>
    </source>
</evidence>
<feature type="transmembrane region" description="Helical" evidence="8">
    <location>
        <begin position="164"/>
        <end position="189"/>
    </location>
</feature>
<keyword evidence="4" id="KW-1003">Cell membrane</keyword>
<accession>A0A1B2I7H2</accession>
<evidence type="ECO:0000256" key="1">
    <source>
        <dbReference type="ARBA" id="ARBA00004651"/>
    </source>
</evidence>
<name>A0A1B2I7H2_9BACT</name>